<dbReference type="InterPro" id="IPR051277">
    <property type="entry name" value="SEZ6_CSMD_C4BPB_Regulators"/>
</dbReference>
<evidence type="ECO:0000313" key="6">
    <source>
        <dbReference type="EMBL" id="CEL00152.1"/>
    </source>
</evidence>
<sequence>GKPPTFSFGTITGDVYRYSFIITYQCTTGYSLVGDESRRCEENGKWSGPDPICQPVSCGTPSTVTNGQVVFADTTYLSTAQYLCDSGFIIQGSSEIICEASSVWVPEIPTCE</sequence>
<gene>
    <name evidence="6" type="primary">ORF222984</name>
</gene>
<evidence type="ECO:0000256" key="2">
    <source>
        <dbReference type="ARBA" id="ARBA00022737"/>
    </source>
</evidence>
<dbReference type="SUPFAM" id="SSF57535">
    <property type="entry name" value="Complement control module/SCR domain"/>
    <property type="match status" value="2"/>
</dbReference>
<dbReference type="PANTHER" id="PTHR45656:SF4">
    <property type="entry name" value="PROTEIN CBR-CLEC-78"/>
    <property type="match status" value="1"/>
</dbReference>
<feature type="disulfide bond" evidence="4">
    <location>
        <begin position="26"/>
        <end position="53"/>
    </location>
</feature>
<evidence type="ECO:0000256" key="3">
    <source>
        <dbReference type="ARBA" id="ARBA00023157"/>
    </source>
</evidence>
<dbReference type="CDD" id="cd00033">
    <property type="entry name" value="CCP"/>
    <property type="match status" value="2"/>
</dbReference>
<dbReference type="EMBL" id="HACG01053281">
    <property type="protein sequence ID" value="CEL00152.1"/>
    <property type="molecule type" value="Transcribed_RNA"/>
</dbReference>
<feature type="non-terminal residue" evidence="6">
    <location>
        <position position="1"/>
    </location>
</feature>
<dbReference type="AlphaFoldDB" id="A0A0B7C4N6"/>
<dbReference type="InterPro" id="IPR035976">
    <property type="entry name" value="Sushi/SCR/CCP_sf"/>
</dbReference>
<protein>
    <recommendedName>
        <fullName evidence="5">Sushi domain-containing protein</fullName>
    </recommendedName>
</protein>
<feature type="domain" description="Sushi" evidence="5">
    <location>
        <begin position="56"/>
        <end position="112"/>
    </location>
</feature>
<evidence type="ECO:0000256" key="4">
    <source>
        <dbReference type="PROSITE-ProRule" id="PRU00302"/>
    </source>
</evidence>
<evidence type="ECO:0000259" key="5">
    <source>
        <dbReference type="PROSITE" id="PS50923"/>
    </source>
</evidence>
<feature type="disulfide bond" evidence="4">
    <location>
        <begin position="84"/>
        <end position="111"/>
    </location>
</feature>
<keyword evidence="4" id="KW-0768">Sushi</keyword>
<feature type="domain" description="Sushi" evidence="5">
    <location>
        <begin position="1"/>
        <end position="55"/>
    </location>
</feature>
<dbReference type="PROSITE" id="PS50923">
    <property type="entry name" value="SUSHI"/>
    <property type="match status" value="2"/>
</dbReference>
<name>A0A0B7C4N6_9EUPU</name>
<keyword evidence="2" id="KW-0677">Repeat</keyword>
<dbReference type="Pfam" id="PF00084">
    <property type="entry name" value="Sushi"/>
    <property type="match status" value="2"/>
</dbReference>
<keyword evidence="3 4" id="KW-1015">Disulfide bond</keyword>
<dbReference type="PANTHER" id="PTHR45656">
    <property type="entry name" value="PROTEIN CBR-CLEC-78"/>
    <property type="match status" value="1"/>
</dbReference>
<accession>A0A0B7C4N6</accession>
<evidence type="ECO:0000256" key="1">
    <source>
        <dbReference type="ARBA" id="ARBA00022729"/>
    </source>
</evidence>
<dbReference type="InterPro" id="IPR000436">
    <property type="entry name" value="Sushi_SCR_CCP_dom"/>
</dbReference>
<proteinExistence type="predicted"/>
<organism evidence="6">
    <name type="scientific">Arion vulgaris</name>
    <dbReference type="NCBI Taxonomy" id="1028688"/>
    <lineage>
        <taxon>Eukaryota</taxon>
        <taxon>Metazoa</taxon>
        <taxon>Spiralia</taxon>
        <taxon>Lophotrochozoa</taxon>
        <taxon>Mollusca</taxon>
        <taxon>Gastropoda</taxon>
        <taxon>Heterobranchia</taxon>
        <taxon>Euthyneura</taxon>
        <taxon>Panpulmonata</taxon>
        <taxon>Eupulmonata</taxon>
        <taxon>Stylommatophora</taxon>
        <taxon>Helicina</taxon>
        <taxon>Arionoidea</taxon>
        <taxon>Arionidae</taxon>
        <taxon>Arion</taxon>
    </lineage>
</organism>
<reference evidence="6" key="1">
    <citation type="submission" date="2014-12" db="EMBL/GenBank/DDBJ databases">
        <title>Insight into the proteome of Arion vulgaris.</title>
        <authorList>
            <person name="Aradska J."/>
            <person name="Bulat T."/>
            <person name="Smidak R."/>
            <person name="Sarate P."/>
            <person name="Gangsoo J."/>
            <person name="Sialana F."/>
            <person name="Bilban M."/>
            <person name="Lubec G."/>
        </authorList>
    </citation>
    <scope>NUCLEOTIDE SEQUENCE</scope>
    <source>
        <tissue evidence="6">Skin</tissue>
    </source>
</reference>
<dbReference type="SMART" id="SM00032">
    <property type="entry name" value="CCP"/>
    <property type="match status" value="2"/>
</dbReference>
<keyword evidence="1" id="KW-0732">Signal</keyword>
<feature type="non-terminal residue" evidence="6">
    <location>
        <position position="112"/>
    </location>
</feature>
<dbReference type="Gene3D" id="2.10.70.10">
    <property type="entry name" value="Complement Module, domain 1"/>
    <property type="match status" value="2"/>
</dbReference>
<comment type="caution">
    <text evidence="4">Lacks conserved residue(s) required for the propagation of feature annotation.</text>
</comment>